<organism evidence="1 2">
    <name type="scientific">Synaphobranchus kaupii</name>
    <name type="common">Kaup's arrowtooth eel</name>
    <dbReference type="NCBI Taxonomy" id="118154"/>
    <lineage>
        <taxon>Eukaryota</taxon>
        <taxon>Metazoa</taxon>
        <taxon>Chordata</taxon>
        <taxon>Craniata</taxon>
        <taxon>Vertebrata</taxon>
        <taxon>Euteleostomi</taxon>
        <taxon>Actinopterygii</taxon>
        <taxon>Neopterygii</taxon>
        <taxon>Teleostei</taxon>
        <taxon>Anguilliformes</taxon>
        <taxon>Synaphobranchidae</taxon>
        <taxon>Synaphobranchus</taxon>
    </lineage>
</organism>
<evidence type="ECO:0000313" key="2">
    <source>
        <dbReference type="Proteomes" id="UP001152622"/>
    </source>
</evidence>
<protein>
    <submittedName>
        <fullName evidence="1">Uncharacterized protein</fullName>
    </submittedName>
</protein>
<reference evidence="1" key="1">
    <citation type="journal article" date="2023" name="Science">
        <title>Genome structures resolve the early diversification of teleost fishes.</title>
        <authorList>
            <person name="Parey E."/>
            <person name="Louis A."/>
            <person name="Montfort J."/>
            <person name="Bouchez O."/>
            <person name="Roques C."/>
            <person name="Iampietro C."/>
            <person name="Lluch J."/>
            <person name="Castinel A."/>
            <person name="Donnadieu C."/>
            <person name="Desvignes T."/>
            <person name="Floi Bucao C."/>
            <person name="Jouanno E."/>
            <person name="Wen M."/>
            <person name="Mejri S."/>
            <person name="Dirks R."/>
            <person name="Jansen H."/>
            <person name="Henkel C."/>
            <person name="Chen W.J."/>
            <person name="Zahm M."/>
            <person name="Cabau C."/>
            <person name="Klopp C."/>
            <person name="Thompson A.W."/>
            <person name="Robinson-Rechavi M."/>
            <person name="Braasch I."/>
            <person name="Lecointre G."/>
            <person name="Bobe J."/>
            <person name="Postlethwait J.H."/>
            <person name="Berthelot C."/>
            <person name="Roest Crollius H."/>
            <person name="Guiguen Y."/>
        </authorList>
    </citation>
    <scope>NUCLEOTIDE SEQUENCE</scope>
    <source>
        <strain evidence="1">WJC10195</strain>
    </source>
</reference>
<dbReference type="SUPFAM" id="SSF53098">
    <property type="entry name" value="Ribonuclease H-like"/>
    <property type="match status" value="1"/>
</dbReference>
<dbReference type="AlphaFoldDB" id="A0A9Q1IZD0"/>
<dbReference type="InterPro" id="IPR012337">
    <property type="entry name" value="RNaseH-like_sf"/>
</dbReference>
<sequence length="151" mass="16861">MGFCRTLVSSFSQSWLKKRKLSRVQAELQIPQHSLILDIAVLESVNAALKPASDFTDVLSGENYVTLSSVKPILQLLTGDVLGPSEEDTILMSDIKVKMCQVLKQKYEAAALQKLLAKACLLDPRYRGNHVEDLEEIKEELLEEMQGVAEE</sequence>
<accession>A0A9Q1IZD0</accession>
<gene>
    <name evidence="1" type="ORF">SKAU_G00155370</name>
</gene>
<keyword evidence="2" id="KW-1185">Reference proteome</keyword>
<dbReference type="Proteomes" id="UP001152622">
    <property type="component" value="Chromosome 5"/>
</dbReference>
<comment type="caution">
    <text evidence="1">The sequence shown here is derived from an EMBL/GenBank/DDBJ whole genome shotgun (WGS) entry which is preliminary data.</text>
</comment>
<dbReference type="EMBL" id="JAINUF010000005">
    <property type="protein sequence ID" value="KAJ8359012.1"/>
    <property type="molecule type" value="Genomic_DNA"/>
</dbReference>
<evidence type="ECO:0000313" key="1">
    <source>
        <dbReference type="EMBL" id="KAJ8359012.1"/>
    </source>
</evidence>
<name>A0A9Q1IZD0_SYNKA</name>
<proteinExistence type="predicted"/>
<dbReference type="OrthoDB" id="1607513at2759"/>